<dbReference type="HOGENOM" id="CLU_1008528_0_0_1"/>
<protein>
    <recommendedName>
        <fullName evidence="3">CREG-like beta-barrel domain-containing protein</fullName>
    </recommendedName>
</protein>
<feature type="domain" description="CREG-like beta-barrel" evidence="3">
    <location>
        <begin position="41"/>
        <end position="215"/>
    </location>
</feature>
<feature type="chain" id="PRO_5003795940" description="CREG-like beta-barrel domain-containing protein" evidence="2">
    <location>
        <begin position="20"/>
        <end position="276"/>
    </location>
</feature>
<dbReference type="PANTHER" id="PTHR37273">
    <property type="entry name" value="CHROMOSOME 8, WHOLE GENOME SHOTGUN SEQUENCE"/>
    <property type="match status" value="1"/>
</dbReference>
<evidence type="ECO:0000259" key="3">
    <source>
        <dbReference type="Pfam" id="PF13883"/>
    </source>
</evidence>
<dbReference type="RefSeq" id="XP_022466695.1">
    <property type="nucleotide sequence ID" value="XM_022610394.1"/>
</dbReference>
<dbReference type="SUPFAM" id="SSF50475">
    <property type="entry name" value="FMN-binding split barrel"/>
    <property type="match status" value="1"/>
</dbReference>
<dbReference type="KEGG" id="kng:KNAG_0K00840"/>
<dbReference type="eggNOG" id="ENOG502RDU8">
    <property type="taxonomic scope" value="Eukaryota"/>
</dbReference>
<reference evidence="5" key="2">
    <citation type="submission" date="2012-08" db="EMBL/GenBank/DDBJ databases">
        <title>Genome sequence of Kazachstania naganishii.</title>
        <authorList>
            <person name="Gordon J.L."/>
            <person name="Armisen D."/>
            <person name="Proux-Wera E."/>
            <person name="OhEigeartaigh S.S."/>
            <person name="Byrne K.P."/>
            <person name="Wolfe K.H."/>
        </authorList>
    </citation>
    <scope>NUCLEOTIDE SEQUENCE [LARGE SCALE GENOMIC DNA]</scope>
    <source>
        <strain evidence="5">ATCC MYA-139 / BCRC 22969 / CBS 8797 / CCRC 22969 / KCTC 17520 / NBRC 10181 / NCYC 3082</strain>
    </source>
</reference>
<proteinExistence type="predicted"/>
<sequence>MLLYNFVSVAVWCSALVSALPHHKCKDAAENVHHEKDKDTYKYAPHIAREIVKGSNIVHVNSLDRHSNLPVSFIEYDISSDSCRDVSFNENGNPVLLLSKMSSSYKNWKHSDNDEITISVEHEHFPRRDRTLERPRMILYGKLLELELDDKKELRTLNKCFKKQHRDAGTWLPGEKHSVVNDTVYFEFNVTSLYFIGGFGDHAYIGNITGEDYHSAHPPHKKPPHKRPPFPVPPERPPIPPPHSPPSPPKPPHGPPKFGENTWNIWELLRDFMEHY</sequence>
<dbReference type="InterPro" id="IPR012349">
    <property type="entry name" value="Split_barrel_FMN-bd"/>
</dbReference>
<keyword evidence="5" id="KW-1185">Reference proteome</keyword>
<evidence type="ECO:0000256" key="1">
    <source>
        <dbReference type="SAM" id="MobiDB-lite"/>
    </source>
</evidence>
<dbReference type="GeneID" id="34528217"/>
<reference evidence="4 5" key="1">
    <citation type="journal article" date="2011" name="Proc. Natl. Acad. Sci. U.S.A.">
        <title>Evolutionary erosion of yeast sex chromosomes by mating-type switching accidents.</title>
        <authorList>
            <person name="Gordon J.L."/>
            <person name="Armisen D."/>
            <person name="Proux-Wera E."/>
            <person name="Oheigeartaigh S.S."/>
            <person name="Byrne K.P."/>
            <person name="Wolfe K.H."/>
        </authorList>
    </citation>
    <scope>NUCLEOTIDE SEQUENCE [LARGE SCALE GENOMIC DNA]</scope>
    <source>
        <strain evidence="5">ATCC MYA-139 / BCRC 22969 / CBS 8797 / CCRC 22969 / KCTC 17520 / NBRC 10181 / NCYC 3082</strain>
    </source>
</reference>
<dbReference type="Proteomes" id="UP000006310">
    <property type="component" value="Chromosome 11"/>
</dbReference>
<dbReference type="OrthoDB" id="2138282at2759"/>
<dbReference type="Pfam" id="PF13883">
    <property type="entry name" value="CREG_beta-barrel"/>
    <property type="match status" value="1"/>
</dbReference>
<dbReference type="PANTHER" id="PTHR37273:SF1">
    <property type="entry name" value="ADL397C-AP"/>
    <property type="match status" value="1"/>
</dbReference>
<feature type="signal peptide" evidence="2">
    <location>
        <begin position="1"/>
        <end position="19"/>
    </location>
</feature>
<dbReference type="InterPro" id="IPR055343">
    <property type="entry name" value="CREG_beta-barrel"/>
</dbReference>
<dbReference type="Gene3D" id="2.30.110.10">
    <property type="entry name" value="Electron Transport, Fmn-binding Protein, Chain A"/>
    <property type="match status" value="1"/>
</dbReference>
<accession>J7RC31</accession>
<feature type="compositionally biased region" description="Basic residues" evidence="1">
    <location>
        <begin position="217"/>
        <end position="228"/>
    </location>
</feature>
<dbReference type="STRING" id="1071383.J7RC31"/>
<dbReference type="OMA" id="HEDARMW"/>
<gene>
    <name evidence="4" type="primary">KNAG0K00840</name>
    <name evidence="4" type="ordered locus">KNAG_0K00840</name>
</gene>
<keyword evidence="2" id="KW-0732">Signal</keyword>
<feature type="region of interest" description="Disordered" evidence="1">
    <location>
        <begin position="214"/>
        <end position="258"/>
    </location>
</feature>
<feature type="compositionally biased region" description="Pro residues" evidence="1">
    <location>
        <begin position="229"/>
        <end position="255"/>
    </location>
</feature>
<dbReference type="AlphaFoldDB" id="J7RC31"/>
<evidence type="ECO:0000313" key="4">
    <source>
        <dbReference type="EMBL" id="CCK72450.1"/>
    </source>
</evidence>
<evidence type="ECO:0000313" key="5">
    <source>
        <dbReference type="Proteomes" id="UP000006310"/>
    </source>
</evidence>
<organism evidence="4 5">
    <name type="scientific">Huiozyma naganishii (strain ATCC MYA-139 / BCRC 22969 / CBS 8797 / KCTC 17520 / NBRC 10181 / NCYC 3082 / Yp74L-3)</name>
    <name type="common">Yeast</name>
    <name type="synonym">Kazachstania naganishii</name>
    <dbReference type="NCBI Taxonomy" id="1071383"/>
    <lineage>
        <taxon>Eukaryota</taxon>
        <taxon>Fungi</taxon>
        <taxon>Dikarya</taxon>
        <taxon>Ascomycota</taxon>
        <taxon>Saccharomycotina</taxon>
        <taxon>Saccharomycetes</taxon>
        <taxon>Saccharomycetales</taxon>
        <taxon>Saccharomycetaceae</taxon>
        <taxon>Huiozyma</taxon>
    </lineage>
</organism>
<name>J7RC31_HUIN7</name>
<dbReference type="EMBL" id="HE978324">
    <property type="protein sequence ID" value="CCK72450.1"/>
    <property type="molecule type" value="Genomic_DNA"/>
</dbReference>
<evidence type="ECO:0000256" key="2">
    <source>
        <dbReference type="SAM" id="SignalP"/>
    </source>
</evidence>